<keyword evidence="2" id="KW-1185">Reference proteome</keyword>
<proteinExistence type="predicted"/>
<protein>
    <submittedName>
        <fullName evidence="1">Uncharacterized protein</fullName>
    </submittedName>
</protein>
<organism evidence="1 2">
    <name type="scientific">Vaccinium darrowii</name>
    <dbReference type="NCBI Taxonomy" id="229202"/>
    <lineage>
        <taxon>Eukaryota</taxon>
        <taxon>Viridiplantae</taxon>
        <taxon>Streptophyta</taxon>
        <taxon>Embryophyta</taxon>
        <taxon>Tracheophyta</taxon>
        <taxon>Spermatophyta</taxon>
        <taxon>Magnoliopsida</taxon>
        <taxon>eudicotyledons</taxon>
        <taxon>Gunneridae</taxon>
        <taxon>Pentapetalae</taxon>
        <taxon>asterids</taxon>
        <taxon>Ericales</taxon>
        <taxon>Ericaceae</taxon>
        <taxon>Vaccinioideae</taxon>
        <taxon>Vaccinieae</taxon>
        <taxon>Vaccinium</taxon>
    </lineage>
</organism>
<accession>A0ACB7Y3L4</accession>
<gene>
    <name evidence="1" type="ORF">Vadar_030055</name>
</gene>
<comment type="caution">
    <text evidence="1">The sequence shown here is derived from an EMBL/GenBank/DDBJ whole genome shotgun (WGS) entry which is preliminary data.</text>
</comment>
<dbReference type="Proteomes" id="UP000828048">
    <property type="component" value="Chromosome 5"/>
</dbReference>
<sequence>MDGDYIGLLIFSVYKYGSSNLIFDNDRLVTPDMMLLGVLPSDLGPYKLKKYSEVIRKPELNKIGSFLKKKFVKQDKALSRELKLMKTNKRKVEIEALDGLGSDALVHYLNDKIATSKWI</sequence>
<name>A0ACB7Y3L4_9ERIC</name>
<reference evidence="1 2" key="1">
    <citation type="journal article" date="2021" name="Hortic Res">
        <title>High-quality reference genome and annotation aids understanding of berry development for evergreen blueberry (Vaccinium darrowii).</title>
        <authorList>
            <person name="Yu J."/>
            <person name="Hulse-Kemp A.M."/>
            <person name="Babiker E."/>
            <person name="Staton M."/>
        </authorList>
    </citation>
    <scope>NUCLEOTIDE SEQUENCE [LARGE SCALE GENOMIC DNA]</scope>
    <source>
        <strain evidence="2">cv. NJ 8807/NJ 8810</strain>
        <tissue evidence="1">Young leaf</tissue>
    </source>
</reference>
<evidence type="ECO:0000313" key="2">
    <source>
        <dbReference type="Proteomes" id="UP000828048"/>
    </source>
</evidence>
<evidence type="ECO:0000313" key="1">
    <source>
        <dbReference type="EMBL" id="KAH7847769.1"/>
    </source>
</evidence>
<dbReference type="EMBL" id="CM037155">
    <property type="protein sequence ID" value="KAH7847769.1"/>
    <property type="molecule type" value="Genomic_DNA"/>
</dbReference>